<sequence length="355" mass="43117">MKIIVSYFEHTGNNEQLCMSLLKLKLTTDSYSMIYKSQQGSEFSNINSIQIEEELTGLRRMCKGTLENVNYAIRKVRELKSKYRLYRQQMKLSAKDDPSNIKFFLNKMDSILMSINLYKQEYDDNIFFLLENCLDSKSSAAYNVRRAISDFNREEMKKKRLRKKLDKIRNKVTLLNINSTAKSLHKINCFHNKESCQCCVELDDIQQRKSKILERKNHLEKKIRESQDDIDFYKNCFEKEERIRKERIREKDFVLQKTRRKWDKYNKCKGGLITGLTSRNIGIYTKKKLQKREKEEYEYDEEEEYEYDEEEDNEEDDEEKRREREMRQELEMRLELEKRLKQVEEKKLIIKQMNM</sequence>
<dbReference type="Proteomes" id="UP000001460">
    <property type="component" value="Unassembled WGS sequence"/>
</dbReference>
<gene>
    <name evidence="3" type="ORF">CMU_031700</name>
</gene>
<accession>B6AII8</accession>
<name>B6AII8_CRYMR</name>
<evidence type="ECO:0000313" key="3">
    <source>
        <dbReference type="EMBL" id="EEA08029.1"/>
    </source>
</evidence>
<keyword evidence="1" id="KW-0175">Coiled coil</keyword>
<evidence type="ECO:0000313" key="4">
    <source>
        <dbReference type="Proteomes" id="UP000001460"/>
    </source>
</evidence>
<organism evidence="3 4">
    <name type="scientific">Cryptosporidium muris (strain RN66)</name>
    <dbReference type="NCBI Taxonomy" id="441375"/>
    <lineage>
        <taxon>Eukaryota</taxon>
        <taxon>Sar</taxon>
        <taxon>Alveolata</taxon>
        <taxon>Apicomplexa</taxon>
        <taxon>Conoidasida</taxon>
        <taxon>Coccidia</taxon>
        <taxon>Eucoccidiorida</taxon>
        <taxon>Eimeriorina</taxon>
        <taxon>Cryptosporidiidae</taxon>
        <taxon>Cryptosporidium</taxon>
    </lineage>
</organism>
<feature type="compositionally biased region" description="Acidic residues" evidence="2">
    <location>
        <begin position="296"/>
        <end position="318"/>
    </location>
</feature>
<keyword evidence="4" id="KW-1185">Reference proteome</keyword>
<dbReference type="RefSeq" id="XP_002142378.1">
    <property type="nucleotide sequence ID" value="XM_002142342.1"/>
</dbReference>
<feature type="region of interest" description="Disordered" evidence="2">
    <location>
        <begin position="294"/>
        <end position="326"/>
    </location>
</feature>
<dbReference type="GeneID" id="6997453"/>
<dbReference type="AlphaFoldDB" id="B6AII8"/>
<reference evidence="3" key="1">
    <citation type="submission" date="2008-06" db="EMBL/GenBank/DDBJ databases">
        <authorList>
            <person name="Lorenzi H."/>
            <person name="Inman J."/>
            <person name="Miller J."/>
            <person name="Schobel S."/>
            <person name="Amedeo P."/>
            <person name="Caler E.V."/>
            <person name="da Silva J."/>
        </authorList>
    </citation>
    <scope>NUCLEOTIDE SEQUENCE [LARGE SCALE GENOMIC DNA]</scope>
    <source>
        <strain evidence="3">RN66</strain>
    </source>
</reference>
<dbReference type="OrthoDB" id="10511432at2759"/>
<dbReference type="VEuPathDB" id="CryptoDB:CMU_031700"/>
<protein>
    <submittedName>
        <fullName evidence="3">Uncharacterized protein</fullName>
    </submittedName>
</protein>
<evidence type="ECO:0000256" key="1">
    <source>
        <dbReference type="SAM" id="Coils"/>
    </source>
</evidence>
<feature type="coiled-coil region" evidence="1">
    <location>
        <begin position="202"/>
        <end position="229"/>
    </location>
</feature>
<evidence type="ECO:0000256" key="2">
    <source>
        <dbReference type="SAM" id="MobiDB-lite"/>
    </source>
</evidence>
<proteinExistence type="predicted"/>
<feature type="coiled-coil region" evidence="1">
    <location>
        <begin position="151"/>
        <end position="178"/>
    </location>
</feature>
<dbReference type="EMBL" id="DS989736">
    <property type="protein sequence ID" value="EEA08029.1"/>
    <property type="molecule type" value="Genomic_DNA"/>
</dbReference>